<dbReference type="Gene3D" id="3.40.50.720">
    <property type="entry name" value="NAD(P)-binding Rossmann-like Domain"/>
    <property type="match status" value="1"/>
</dbReference>
<evidence type="ECO:0000256" key="6">
    <source>
        <dbReference type="ARBA" id="ARBA00022771"/>
    </source>
</evidence>
<dbReference type="InterPro" id="IPR010080">
    <property type="entry name" value="Thioester_reductase-like_dom"/>
</dbReference>
<keyword evidence="1" id="KW-0596">Phosphopantetheine</keyword>
<dbReference type="InterPro" id="IPR000873">
    <property type="entry name" value="AMP-dep_synth/lig_dom"/>
</dbReference>
<dbReference type="SUPFAM" id="SSF47336">
    <property type="entry name" value="ACP-like"/>
    <property type="match status" value="1"/>
</dbReference>
<evidence type="ECO:0000256" key="1">
    <source>
        <dbReference type="ARBA" id="ARBA00022450"/>
    </source>
</evidence>
<dbReference type="Proteomes" id="UP000663882">
    <property type="component" value="Unassembled WGS sequence"/>
</dbReference>
<dbReference type="Gene3D" id="3.40.50.12780">
    <property type="entry name" value="N-terminal domain of ligase-like"/>
    <property type="match status" value="1"/>
</dbReference>
<keyword evidence="2" id="KW-0597">Phosphoprotein</keyword>
<evidence type="ECO:0000256" key="8">
    <source>
        <dbReference type="ARBA" id="ARBA00022833"/>
    </source>
</evidence>
<dbReference type="InterPro" id="IPR009081">
    <property type="entry name" value="PP-bd_ACP"/>
</dbReference>
<dbReference type="EMBL" id="CAJNOO010003313">
    <property type="protein sequence ID" value="CAF1330633.1"/>
    <property type="molecule type" value="Genomic_DNA"/>
</dbReference>
<dbReference type="InterPro" id="IPR036736">
    <property type="entry name" value="ACP-like_sf"/>
</dbReference>
<dbReference type="CDD" id="cd05235">
    <property type="entry name" value="SDR_e1"/>
    <property type="match status" value="1"/>
</dbReference>
<keyword evidence="3" id="KW-0436">Ligase</keyword>
<dbReference type="OrthoDB" id="416786at2759"/>
<keyword evidence="8" id="KW-0862">Zinc</keyword>
<evidence type="ECO:0000256" key="9">
    <source>
        <dbReference type="ARBA" id="ARBA00022840"/>
    </source>
</evidence>
<evidence type="ECO:0000256" key="4">
    <source>
        <dbReference type="ARBA" id="ARBA00022723"/>
    </source>
</evidence>
<dbReference type="GO" id="GO:0005783">
    <property type="term" value="C:endoplasmic reticulum"/>
    <property type="evidence" value="ECO:0007669"/>
    <property type="project" value="TreeGrafter"/>
</dbReference>
<dbReference type="SUPFAM" id="SSF51735">
    <property type="entry name" value="NAD(P)-binding Rossmann-fold domains"/>
    <property type="match status" value="1"/>
</dbReference>
<dbReference type="SMART" id="SM00291">
    <property type="entry name" value="ZnF_ZZ"/>
    <property type="match status" value="1"/>
</dbReference>
<dbReference type="Proteomes" id="UP000663854">
    <property type="component" value="Unassembled WGS sequence"/>
</dbReference>
<evidence type="ECO:0000256" key="3">
    <source>
        <dbReference type="ARBA" id="ARBA00022598"/>
    </source>
</evidence>
<accession>A0A815FV37</accession>
<dbReference type="SUPFAM" id="SSF57850">
    <property type="entry name" value="RING/U-box"/>
    <property type="match status" value="1"/>
</dbReference>
<evidence type="ECO:0000259" key="11">
    <source>
        <dbReference type="PROSITE" id="PS50075"/>
    </source>
</evidence>
<evidence type="ECO:0000313" key="15">
    <source>
        <dbReference type="Proteomes" id="UP000663870"/>
    </source>
</evidence>
<dbReference type="Pfam" id="PF00501">
    <property type="entry name" value="AMP-binding"/>
    <property type="match status" value="1"/>
</dbReference>
<dbReference type="EC" id="6.2.1.3" evidence="10"/>
<dbReference type="Pfam" id="PF00569">
    <property type="entry name" value="ZZ"/>
    <property type="match status" value="1"/>
</dbReference>
<dbReference type="Proteomes" id="UP000663870">
    <property type="component" value="Unassembled WGS sequence"/>
</dbReference>
<evidence type="ECO:0000256" key="2">
    <source>
        <dbReference type="ARBA" id="ARBA00022553"/>
    </source>
</evidence>
<organism evidence="13 16">
    <name type="scientific">Rotaria sordida</name>
    <dbReference type="NCBI Taxonomy" id="392033"/>
    <lineage>
        <taxon>Eukaryota</taxon>
        <taxon>Metazoa</taxon>
        <taxon>Spiralia</taxon>
        <taxon>Gnathifera</taxon>
        <taxon>Rotifera</taxon>
        <taxon>Eurotatoria</taxon>
        <taxon>Bdelloidea</taxon>
        <taxon>Philodinida</taxon>
        <taxon>Philodinidae</taxon>
        <taxon>Rotaria</taxon>
    </lineage>
</organism>
<evidence type="ECO:0000313" key="14">
    <source>
        <dbReference type="EMBL" id="CAF1576554.1"/>
    </source>
</evidence>
<dbReference type="SUPFAM" id="SSF56801">
    <property type="entry name" value="Acetyl-CoA synthetase-like"/>
    <property type="match status" value="1"/>
</dbReference>
<dbReference type="Pfam" id="PF07993">
    <property type="entry name" value="NAD_binding_4"/>
    <property type="match status" value="1"/>
</dbReference>
<dbReference type="GO" id="GO:0008270">
    <property type="term" value="F:zinc ion binding"/>
    <property type="evidence" value="ECO:0007669"/>
    <property type="project" value="UniProtKB-KW"/>
</dbReference>
<dbReference type="EMBL" id="CAJNOH010001220">
    <property type="protein sequence ID" value="CAF1191620.1"/>
    <property type="molecule type" value="Genomic_DNA"/>
</dbReference>
<evidence type="ECO:0000256" key="7">
    <source>
        <dbReference type="ARBA" id="ARBA00022832"/>
    </source>
</evidence>
<dbReference type="InterPro" id="IPR000433">
    <property type="entry name" value="Znf_ZZ"/>
</dbReference>
<gene>
    <name evidence="14" type="ORF">JXQ802_LOCUS45749</name>
    <name evidence="12" type="ORF">PYM288_LOCUS24376</name>
    <name evidence="13" type="ORF">RFH988_LOCUS31242</name>
</gene>
<dbReference type="GO" id="GO:0004467">
    <property type="term" value="F:long-chain fatty acid-CoA ligase activity"/>
    <property type="evidence" value="ECO:0007669"/>
    <property type="project" value="UniProtKB-EC"/>
</dbReference>
<evidence type="ECO:0000256" key="5">
    <source>
        <dbReference type="ARBA" id="ARBA00022741"/>
    </source>
</evidence>
<protein>
    <recommendedName>
        <fullName evidence="10">long-chain-fatty-acid--CoA ligase</fullName>
        <ecNumber evidence="10">6.2.1.3</ecNumber>
    </recommendedName>
</protein>
<evidence type="ECO:0000313" key="13">
    <source>
        <dbReference type="EMBL" id="CAF1330633.1"/>
    </source>
</evidence>
<reference evidence="13" key="1">
    <citation type="submission" date="2021-02" db="EMBL/GenBank/DDBJ databases">
        <authorList>
            <person name="Nowell W R."/>
        </authorList>
    </citation>
    <scope>NUCLEOTIDE SEQUENCE</scope>
</reference>
<dbReference type="AlphaFoldDB" id="A0A815FV37"/>
<dbReference type="InterPro" id="IPR043145">
    <property type="entry name" value="Znf_ZZ_sf"/>
</dbReference>
<comment type="caution">
    <text evidence="13">The sequence shown here is derived from an EMBL/GenBank/DDBJ whole genome shotgun (WGS) entry which is preliminary data.</text>
</comment>
<dbReference type="EMBL" id="CAJNOL010003889">
    <property type="protein sequence ID" value="CAF1576554.1"/>
    <property type="molecule type" value="Genomic_DNA"/>
</dbReference>
<dbReference type="NCBIfam" id="TIGR01746">
    <property type="entry name" value="Thioester-redct"/>
    <property type="match status" value="1"/>
</dbReference>
<keyword evidence="9" id="KW-0067">ATP-binding</keyword>
<feature type="domain" description="Carrier" evidence="11">
    <location>
        <begin position="642"/>
        <end position="717"/>
    </location>
</feature>
<dbReference type="Gene3D" id="3.30.60.90">
    <property type="match status" value="1"/>
</dbReference>
<dbReference type="InterPro" id="IPR036291">
    <property type="entry name" value="NAD(P)-bd_dom_sf"/>
</dbReference>
<dbReference type="InterPro" id="IPR013120">
    <property type="entry name" value="FAR_NAD-bd"/>
</dbReference>
<evidence type="ECO:0000313" key="12">
    <source>
        <dbReference type="EMBL" id="CAF1191620.1"/>
    </source>
</evidence>
<dbReference type="GO" id="GO:0016020">
    <property type="term" value="C:membrane"/>
    <property type="evidence" value="ECO:0007669"/>
    <property type="project" value="TreeGrafter"/>
</dbReference>
<keyword evidence="15" id="KW-1185">Reference proteome</keyword>
<dbReference type="GO" id="GO:0005524">
    <property type="term" value="F:ATP binding"/>
    <property type="evidence" value="ECO:0007669"/>
    <property type="project" value="UniProtKB-KW"/>
</dbReference>
<dbReference type="InterPro" id="IPR042099">
    <property type="entry name" value="ANL_N_sf"/>
</dbReference>
<dbReference type="InterPro" id="IPR020845">
    <property type="entry name" value="AMP-binding_CS"/>
</dbReference>
<dbReference type="PANTHER" id="PTHR43272:SF33">
    <property type="entry name" value="AMP-BINDING DOMAIN-CONTAINING PROTEIN-RELATED"/>
    <property type="match status" value="1"/>
</dbReference>
<evidence type="ECO:0000256" key="10">
    <source>
        <dbReference type="ARBA" id="ARBA00026121"/>
    </source>
</evidence>
<keyword evidence="5" id="KW-0547">Nucleotide-binding</keyword>
<sequence length="1110" mass="125722">MNKTDTTKLSYWFCNQCHRNLKHGEFRFNCVVCDNYDLCEECLAVLDSSHPHRMMREQAYGQEDIVKERQSENMANGIQTTITMYHDRYCLGVRDIDKNNPSQYADTYSWLTFETVGTRSKNFGQGLREIIEPRGFLGICSGNRPEWVITDFACILQNIVSVTMYCLFNDSELTYIINNTNVSVVVCDQQMLPKFIRLYADCPSLHHIVCMDPIPETLRDVAQNGLRIQYMGDIETYGSTKQYESVNVGPNECLTIIYTSGSSGFPKGAMIPHNAYQTAFLQRCPAFRIDPIYFCYEPLAWVTGRSAVFRTFFAGGRTGFSTGDISLLIEDLALVRPTNFSATPAIWNKIYAEYQAALSLATASEEDRLLQQFSGLIPIRCKRINVGGAMISPVVLNFVKRCFSHCSVFESYGITECGAVACNSIIKNTLQYRLISISELGYTVDDKPFPRGELVIKTDEMFSGYINNPEETRAAFTDDGFFRTGDIVELRMHPNGESYVNLIDRKKNFFKLSQGQYVSPEFLQTIYLQSPFIEQIYIHGDLLADSIAAVVVPNREYAQAFALEHNLKNFDMTNPDPQFYDVILQDLRLLAEKESLRKHEIPSRVIIDFEPFTSENGLLTSTMKPCRHKLAAYYSDRLKQVNTIEQRLKTIIETTMKQSLLSDDEDNFFIPTGGDSLTAVRLSRTIEDDLGISIPTSILLQPNMTLQQLATVIKNPSQISSMSHSTVQKLLYDSELRLDVTVGKPKTTIASPSMIFITGTTGFVGAFLLTELLLTYPSECKFVCLVRCKSSINPLDRIRQNMLFHKIWKEDFQERIIPLQGDLEETCFGLDHEVYKSLAKQIDIIFHCGAAVNFVLPYSKLYGSNVRGTQEIIRLATHTTTCIPIHYISTLSVLSSNVNKEVSIDEISPNGLISGYAQSKWVAEKLMVQANRLGLPVIIYRLGSTCASTETGACNRTDLHTFLFVAMMKLNSYPETMVHARLHGLPVDFTAKSIVYLSRIQLDADGKIYHVINPNSEVLFEDIIDNIYNCGVQLKSISLEEWRSKLKIIDDGDSPFASVGEFLNENLFKENRTISAEQFCNHVSALNLPLLNDMYLMKWFSFILDNIARQ</sequence>
<proteinExistence type="predicted"/>
<dbReference type="Pfam" id="PF00550">
    <property type="entry name" value="PP-binding"/>
    <property type="match status" value="1"/>
</dbReference>
<dbReference type="Gene3D" id="1.10.1200.10">
    <property type="entry name" value="ACP-like"/>
    <property type="match status" value="1"/>
</dbReference>
<keyword evidence="7" id="KW-0276">Fatty acid metabolism</keyword>
<dbReference type="PANTHER" id="PTHR43272">
    <property type="entry name" value="LONG-CHAIN-FATTY-ACID--COA LIGASE"/>
    <property type="match status" value="1"/>
</dbReference>
<dbReference type="PROSITE" id="PS50075">
    <property type="entry name" value="CARRIER"/>
    <property type="match status" value="1"/>
</dbReference>
<dbReference type="PROSITE" id="PS00455">
    <property type="entry name" value="AMP_BINDING"/>
    <property type="match status" value="1"/>
</dbReference>
<evidence type="ECO:0000313" key="16">
    <source>
        <dbReference type="Proteomes" id="UP000663882"/>
    </source>
</evidence>
<keyword evidence="6" id="KW-0863">Zinc-finger</keyword>
<keyword evidence="7" id="KW-0443">Lipid metabolism</keyword>
<name>A0A815FV37_9BILA</name>
<keyword evidence="4" id="KW-0479">Metal-binding</keyword>